<dbReference type="PANTHER" id="PTHR42724:SF1">
    <property type="entry name" value="TETRAACYLDISACCHARIDE 4'-KINASE, MITOCHONDRIAL-RELATED"/>
    <property type="match status" value="1"/>
</dbReference>
<evidence type="ECO:0000256" key="10">
    <source>
        <dbReference type="ARBA" id="ARBA00022840"/>
    </source>
</evidence>
<comment type="similarity">
    <text evidence="13">Belongs to the LpxK family.</text>
</comment>
<evidence type="ECO:0000256" key="4">
    <source>
        <dbReference type="ARBA" id="ARBA00016436"/>
    </source>
</evidence>
<keyword evidence="7 13" id="KW-0808">Transferase</keyword>
<dbReference type="GO" id="GO:0009029">
    <property type="term" value="F:lipid-A 4'-kinase activity"/>
    <property type="evidence" value="ECO:0007669"/>
    <property type="project" value="UniProtKB-EC"/>
</dbReference>
<evidence type="ECO:0000256" key="12">
    <source>
        <dbReference type="ARBA" id="ARBA00029757"/>
    </source>
</evidence>
<dbReference type="PANTHER" id="PTHR42724">
    <property type="entry name" value="TETRAACYLDISACCHARIDE 4'-KINASE"/>
    <property type="match status" value="1"/>
</dbReference>
<evidence type="ECO:0000256" key="1">
    <source>
        <dbReference type="ARBA" id="ARBA00002274"/>
    </source>
</evidence>
<evidence type="ECO:0000256" key="11">
    <source>
        <dbReference type="ARBA" id="ARBA00023098"/>
    </source>
</evidence>
<organism evidence="14 15">
    <name type="scientific">Ectopseudomonas mendocina</name>
    <name type="common">Pseudomonas mendocina</name>
    <dbReference type="NCBI Taxonomy" id="300"/>
    <lineage>
        <taxon>Bacteria</taxon>
        <taxon>Pseudomonadati</taxon>
        <taxon>Pseudomonadota</taxon>
        <taxon>Gammaproteobacteria</taxon>
        <taxon>Pseudomonadales</taxon>
        <taxon>Pseudomonadaceae</taxon>
        <taxon>Ectopseudomonas</taxon>
    </lineage>
</organism>
<comment type="function">
    <text evidence="1 13">Transfers the gamma-phosphate of ATP to the 4'-position of a tetraacyldisaccharide 1-phosphate intermediate (termed DS-1-P) to form tetraacyldisaccharide 1,4'-bis-phosphate (lipid IVA).</text>
</comment>
<dbReference type="EC" id="2.7.1.130" evidence="3 13"/>
<keyword evidence="15" id="KW-1185">Reference proteome</keyword>
<feature type="binding site" evidence="13">
    <location>
        <begin position="60"/>
        <end position="67"/>
    </location>
    <ligand>
        <name>ATP</name>
        <dbReference type="ChEBI" id="CHEBI:30616"/>
    </ligand>
</feature>
<reference evidence="14 15" key="1">
    <citation type="submission" date="2024-03" db="EMBL/GenBank/DDBJ databases">
        <title>Complete genome of BD2.</title>
        <authorList>
            <person name="Cao G."/>
        </authorList>
    </citation>
    <scope>NUCLEOTIDE SEQUENCE [LARGE SCALE GENOMIC DNA]</scope>
    <source>
        <strain evidence="14 15">BD2</strain>
    </source>
</reference>
<dbReference type="InterPro" id="IPR003758">
    <property type="entry name" value="LpxK"/>
</dbReference>
<evidence type="ECO:0000256" key="7">
    <source>
        <dbReference type="ARBA" id="ARBA00022679"/>
    </source>
</evidence>
<sequence>MSLAERLSQAWYNGHPALLLLRPLEWLYRTVVQRKRACFLSGQSQSYRAPVPVVVVGNITVGGTGKTPMILWLVEHCRRQGLRVGVVSRGYGAKPPHFPWRVEASQAASVAGDEPLLIVQRCGVPLMIDPDRSRAVQALLAEQPLDLILSDDGLQHYRLARDLELVLIDAARGLGNRRCLPEGPLREPSERLKSVDAVLYNGTRNAPAGGYGFVLRAKALVNLKTAEQRPLDHFPPGQSVHAVAGIGNPQRFFNTLEGLHWKPVCHAFADHAPYSSELLDFTPKLPVLMTEKDAVKCRGFALDDWWYLAVDAEPTPEFVGWFDQQLQRLIPRS</sequence>
<comment type="pathway">
    <text evidence="2 13">Glycolipid biosynthesis; lipid IV(A) biosynthesis; lipid IV(A) from (3R)-3-hydroxytetradecanoyl-[acyl-carrier-protein] and UDP-N-acetyl-alpha-D-glucosamine: step 6/6.</text>
</comment>
<gene>
    <name evidence="13 14" type="primary">lpxK</name>
    <name evidence="14" type="ORF">WG219_08005</name>
</gene>
<name>A0ABZ2RMR6_ECTME</name>
<evidence type="ECO:0000256" key="6">
    <source>
        <dbReference type="ARBA" id="ARBA00022556"/>
    </source>
</evidence>
<keyword evidence="11 13" id="KW-0443">Lipid metabolism</keyword>
<dbReference type="NCBIfam" id="TIGR00682">
    <property type="entry name" value="lpxK"/>
    <property type="match status" value="1"/>
</dbReference>
<evidence type="ECO:0000256" key="8">
    <source>
        <dbReference type="ARBA" id="ARBA00022741"/>
    </source>
</evidence>
<dbReference type="HAMAP" id="MF_00409">
    <property type="entry name" value="LpxK"/>
    <property type="match status" value="1"/>
</dbReference>
<protein>
    <recommendedName>
        <fullName evidence="4 13">Tetraacyldisaccharide 4'-kinase</fullName>
        <ecNumber evidence="3 13">2.7.1.130</ecNumber>
    </recommendedName>
    <alternativeName>
        <fullName evidence="12 13">Lipid A 4'-kinase</fullName>
    </alternativeName>
</protein>
<dbReference type="SUPFAM" id="SSF52540">
    <property type="entry name" value="P-loop containing nucleoside triphosphate hydrolases"/>
    <property type="match status" value="1"/>
</dbReference>
<keyword evidence="6 13" id="KW-0441">Lipid A biosynthesis</keyword>
<evidence type="ECO:0000256" key="5">
    <source>
        <dbReference type="ARBA" id="ARBA00022516"/>
    </source>
</evidence>
<keyword evidence="8 13" id="KW-0547">Nucleotide-binding</keyword>
<dbReference type="EMBL" id="CP148074">
    <property type="protein sequence ID" value="WXL27386.1"/>
    <property type="molecule type" value="Genomic_DNA"/>
</dbReference>
<dbReference type="InterPro" id="IPR027417">
    <property type="entry name" value="P-loop_NTPase"/>
</dbReference>
<evidence type="ECO:0000313" key="15">
    <source>
        <dbReference type="Proteomes" id="UP001476583"/>
    </source>
</evidence>
<keyword evidence="10 13" id="KW-0067">ATP-binding</keyword>
<dbReference type="Proteomes" id="UP001476583">
    <property type="component" value="Chromosome"/>
</dbReference>
<keyword evidence="5 13" id="KW-0444">Lipid biosynthesis</keyword>
<comment type="catalytic activity">
    <reaction evidence="13">
        <text>a lipid A disaccharide + ATP = a lipid IVA + ADP + H(+)</text>
        <dbReference type="Rhea" id="RHEA:67840"/>
        <dbReference type="ChEBI" id="CHEBI:15378"/>
        <dbReference type="ChEBI" id="CHEBI:30616"/>
        <dbReference type="ChEBI" id="CHEBI:176343"/>
        <dbReference type="ChEBI" id="CHEBI:176425"/>
        <dbReference type="ChEBI" id="CHEBI:456216"/>
        <dbReference type="EC" id="2.7.1.130"/>
    </reaction>
</comment>
<proteinExistence type="inferred from homology"/>
<evidence type="ECO:0000256" key="9">
    <source>
        <dbReference type="ARBA" id="ARBA00022777"/>
    </source>
</evidence>
<dbReference type="Pfam" id="PF02606">
    <property type="entry name" value="LpxK"/>
    <property type="match status" value="1"/>
</dbReference>
<accession>A0ABZ2RMR6</accession>
<evidence type="ECO:0000313" key="14">
    <source>
        <dbReference type="EMBL" id="WXL27386.1"/>
    </source>
</evidence>
<evidence type="ECO:0000256" key="2">
    <source>
        <dbReference type="ARBA" id="ARBA00004870"/>
    </source>
</evidence>
<evidence type="ECO:0000256" key="13">
    <source>
        <dbReference type="HAMAP-Rule" id="MF_00409"/>
    </source>
</evidence>
<keyword evidence="9 13" id="KW-0418">Kinase</keyword>
<evidence type="ECO:0000256" key="3">
    <source>
        <dbReference type="ARBA" id="ARBA00012071"/>
    </source>
</evidence>